<dbReference type="Pfam" id="PF00092">
    <property type="entry name" value="VWA"/>
    <property type="match status" value="1"/>
</dbReference>
<reference evidence="2 3" key="1">
    <citation type="submission" date="2015-09" db="EMBL/GenBank/DDBJ databases">
        <title>Genome sequencing project for genomic taxonomy and phylogenomics of Bacillus-like bacteria.</title>
        <authorList>
            <person name="Liu B."/>
            <person name="Wang J."/>
            <person name="Zhu Y."/>
            <person name="Liu G."/>
            <person name="Chen Q."/>
            <person name="Chen Z."/>
            <person name="Lan J."/>
            <person name="Che J."/>
            <person name="Ge C."/>
            <person name="Shi H."/>
            <person name="Pan Z."/>
            <person name="Liu X."/>
        </authorList>
    </citation>
    <scope>NUCLEOTIDE SEQUENCE [LARGE SCALE GENOMIC DNA]</scope>
    <source>
        <strain evidence="2 3">LMG 18435</strain>
    </source>
</reference>
<accession>A0A0Q3WXH4</accession>
<dbReference type="PATRIC" id="fig|157838.3.peg.2262"/>
<dbReference type="InterPro" id="IPR002035">
    <property type="entry name" value="VWF_A"/>
</dbReference>
<comment type="caution">
    <text evidence="2">The sequence shown here is derived from an EMBL/GenBank/DDBJ whole genome shotgun (WGS) entry which is preliminary data.</text>
</comment>
<evidence type="ECO:0000259" key="1">
    <source>
        <dbReference type="PROSITE" id="PS50234"/>
    </source>
</evidence>
<name>A0A0Q3WXH4_9BACI</name>
<dbReference type="OrthoDB" id="2370292at2"/>
<dbReference type="InterPro" id="IPR051928">
    <property type="entry name" value="NorD/CobT"/>
</dbReference>
<dbReference type="CDD" id="cd01454">
    <property type="entry name" value="vWA_norD_type"/>
    <property type="match status" value="1"/>
</dbReference>
<dbReference type="PANTHER" id="PTHR41248">
    <property type="entry name" value="NORD PROTEIN"/>
    <property type="match status" value="1"/>
</dbReference>
<keyword evidence="3" id="KW-1185">Reference proteome</keyword>
<sequence length="639" mass="74626">MERFIQFNDEQIDSMLFMELSDLAKTLMREKEYELEFGVHSYLDIAEHKVFVRHFWNHRPPSIMKNGLKSDVFLRAIGNFHYTNYDDVFAFLKKLESIKLKSFAKQLFVLGEDLRIEENCKRERAGTVKAFRTRRQIYWDYFESQQNVNVVKSVYTDALFNTIYLMLTAESPLLEIPSFKEEINLSFPYIQNQVMKFFDAKSTSDIARFTLNLMEVLDEVLEDDMLNEYFHLPEKMMEHLEEGGISFNELKRKDPLQNNDRLEKKSTGEEEIFKEEMKTWHRETSDMSKSFLQFDLEQGSGTDLLGEGVRESETGDQALGIVQGSARESNRNDYSQLEALEQERKIKGGGEWEYGDENRNAYPIFLSPSIPNFDEIHVYEKLKTNISNHQKKLQKIIEKILEHKRSFPHANMQYGRLSKKLLPFFIDENPRLFYKKQEYSKEIDAVFTLLVDCSASMADKMSETKQGITLFHEALKSVHVAHEVVGFWEDTSEATKLKQPNYFKTVIDFRSSLNKKIGAEIMQLQPEEDNRDGYAIRHMTKKLIKRNEKQKFLLVFSDGEPAAFGYEQNGIVDTHEAVLEARKRGIEVINIFLSNSQVSEGQRNLLRNIYGNFSIILSDVSELPNVLFPLLRKLLLKSI</sequence>
<dbReference type="PROSITE" id="PS50234">
    <property type="entry name" value="VWFA"/>
    <property type="match status" value="1"/>
</dbReference>
<dbReference type="Proteomes" id="UP000051888">
    <property type="component" value="Unassembled WGS sequence"/>
</dbReference>
<organism evidence="2 3">
    <name type="scientific">Heyndrickxia shackletonii</name>
    <dbReference type="NCBI Taxonomy" id="157838"/>
    <lineage>
        <taxon>Bacteria</taxon>
        <taxon>Bacillati</taxon>
        <taxon>Bacillota</taxon>
        <taxon>Bacilli</taxon>
        <taxon>Bacillales</taxon>
        <taxon>Bacillaceae</taxon>
        <taxon>Heyndrickxia</taxon>
    </lineage>
</organism>
<evidence type="ECO:0000313" key="2">
    <source>
        <dbReference type="EMBL" id="KQL53847.1"/>
    </source>
</evidence>
<dbReference type="PANTHER" id="PTHR41248:SF1">
    <property type="entry name" value="NORD PROTEIN"/>
    <property type="match status" value="1"/>
</dbReference>
<dbReference type="EMBL" id="LJJC01000004">
    <property type="protein sequence ID" value="KQL53847.1"/>
    <property type="molecule type" value="Genomic_DNA"/>
</dbReference>
<feature type="domain" description="VWFA" evidence="1">
    <location>
        <begin position="446"/>
        <end position="634"/>
    </location>
</feature>
<dbReference type="Gene3D" id="3.40.50.410">
    <property type="entry name" value="von Willebrand factor, type A domain"/>
    <property type="match status" value="1"/>
</dbReference>
<dbReference type="SUPFAM" id="SSF53300">
    <property type="entry name" value="vWA-like"/>
    <property type="match status" value="1"/>
</dbReference>
<dbReference type="AlphaFoldDB" id="A0A0Q3WXH4"/>
<dbReference type="SMART" id="SM00327">
    <property type="entry name" value="VWA"/>
    <property type="match status" value="1"/>
</dbReference>
<dbReference type="RefSeq" id="WP_055739584.1">
    <property type="nucleotide sequence ID" value="NZ_JAAIWL010000001.1"/>
</dbReference>
<proteinExistence type="predicted"/>
<dbReference type="STRING" id="157838.AN964_10285"/>
<evidence type="ECO:0000313" key="3">
    <source>
        <dbReference type="Proteomes" id="UP000051888"/>
    </source>
</evidence>
<dbReference type="InterPro" id="IPR036465">
    <property type="entry name" value="vWFA_dom_sf"/>
</dbReference>
<gene>
    <name evidence="2" type="ORF">AN964_10285</name>
</gene>
<protein>
    <recommendedName>
        <fullName evidence="1">VWFA domain-containing protein</fullName>
    </recommendedName>
</protein>